<dbReference type="NCBIfam" id="TIGR03596">
    <property type="entry name" value="GTPase_YlqF"/>
    <property type="match status" value="1"/>
</dbReference>
<proteinExistence type="inferred from homology"/>
<dbReference type="Proteomes" id="UP000638188">
    <property type="component" value="Unassembled WGS sequence"/>
</dbReference>
<evidence type="ECO:0000313" key="7">
    <source>
        <dbReference type="Proteomes" id="UP000638188"/>
    </source>
</evidence>
<dbReference type="Gene3D" id="3.40.50.300">
    <property type="entry name" value="P-loop containing nucleotide triphosphate hydrolases"/>
    <property type="match status" value="1"/>
</dbReference>
<dbReference type="InterPro" id="IPR006073">
    <property type="entry name" value="GTP-bd"/>
</dbReference>
<dbReference type="Gene3D" id="1.10.1580.10">
    <property type="match status" value="1"/>
</dbReference>
<evidence type="ECO:0000256" key="2">
    <source>
        <dbReference type="ARBA" id="ARBA00023134"/>
    </source>
</evidence>
<organism evidence="6 7">
    <name type="scientific">Halopseudomonas salina</name>
    <dbReference type="NCBI Taxonomy" id="1323744"/>
    <lineage>
        <taxon>Bacteria</taxon>
        <taxon>Pseudomonadati</taxon>
        <taxon>Pseudomonadota</taxon>
        <taxon>Gammaproteobacteria</taxon>
        <taxon>Pseudomonadales</taxon>
        <taxon>Pseudomonadaceae</taxon>
        <taxon>Halopseudomonas</taxon>
    </lineage>
</organism>
<dbReference type="InterPro" id="IPR016478">
    <property type="entry name" value="GTPase_MTG1"/>
</dbReference>
<dbReference type="InterPro" id="IPR027417">
    <property type="entry name" value="P-loop_NTPase"/>
</dbReference>
<feature type="domain" description="CP-type G" evidence="5">
    <location>
        <begin position="11"/>
        <end position="172"/>
    </location>
</feature>
<dbReference type="SUPFAM" id="SSF52540">
    <property type="entry name" value="P-loop containing nucleoside triphosphate hydrolases"/>
    <property type="match status" value="1"/>
</dbReference>
<keyword evidence="3" id="KW-0963">Cytoplasm</keyword>
<dbReference type="PRINTS" id="PR00326">
    <property type="entry name" value="GTP1OBG"/>
</dbReference>
<dbReference type="InterPro" id="IPR019991">
    <property type="entry name" value="GTP-bd_ribosome_bgen"/>
</dbReference>
<dbReference type="PANTHER" id="PTHR45782">
    <property type="entry name" value="MITOCHONDRIAL RIBOSOME-ASSOCIATED GTPASE 1"/>
    <property type="match status" value="1"/>
</dbReference>
<keyword evidence="2 3" id="KW-0342">GTP-binding</keyword>
<dbReference type="PIRSF" id="PIRSF006230">
    <property type="entry name" value="MG442"/>
    <property type="match status" value="1"/>
</dbReference>
<comment type="function">
    <text evidence="3">Required for a late step of 50S ribosomal subunit assembly. Has GTPase activity.</text>
</comment>
<feature type="compositionally biased region" description="Basic and acidic residues" evidence="4">
    <location>
        <begin position="283"/>
        <end position="319"/>
    </location>
</feature>
<dbReference type="CDD" id="cd01856">
    <property type="entry name" value="YlqF"/>
    <property type="match status" value="1"/>
</dbReference>
<dbReference type="InterPro" id="IPR030378">
    <property type="entry name" value="G_CP_dom"/>
</dbReference>
<comment type="similarity">
    <text evidence="3">Belongs to the TRAFAC class YlqF/YawG GTPase family. MTG1 subfamily.</text>
</comment>
<evidence type="ECO:0000256" key="1">
    <source>
        <dbReference type="ARBA" id="ARBA00022741"/>
    </source>
</evidence>
<keyword evidence="1 3" id="KW-0547">Nucleotide-binding</keyword>
<accession>A0ABQ1PZM6</accession>
<evidence type="ECO:0000256" key="4">
    <source>
        <dbReference type="SAM" id="MobiDB-lite"/>
    </source>
</evidence>
<dbReference type="Pfam" id="PF01926">
    <property type="entry name" value="MMR_HSR1"/>
    <property type="match status" value="1"/>
</dbReference>
<dbReference type="InterPro" id="IPR023179">
    <property type="entry name" value="GTP-bd_ortho_bundle_sf"/>
</dbReference>
<protein>
    <recommendedName>
        <fullName evidence="3">Ribosome biogenesis GTPase A</fullName>
    </recommendedName>
</protein>
<dbReference type="PANTHER" id="PTHR45782:SF4">
    <property type="entry name" value="MITOCHONDRIAL RIBOSOME-ASSOCIATED GTPASE 1"/>
    <property type="match status" value="1"/>
</dbReference>
<comment type="caution">
    <text evidence="6">The sequence shown here is derived from an EMBL/GenBank/DDBJ whole genome shotgun (WGS) entry which is preliminary data.</text>
</comment>
<dbReference type="RefSeq" id="WP_150278755.1">
    <property type="nucleotide sequence ID" value="NZ_BMFF01000006.1"/>
</dbReference>
<comment type="subcellular location">
    <subcellularLocation>
        <location evidence="3">Cytoplasm</location>
    </subcellularLocation>
</comment>
<evidence type="ECO:0000259" key="5">
    <source>
        <dbReference type="PROSITE" id="PS51721"/>
    </source>
</evidence>
<reference evidence="7" key="1">
    <citation type="journal article" date="2019" name="Int. J. Syst. Evol. Microbiol.">
        <title>The Global Catalogue of Microorganisms (GCM) 10K type strain sequencing project: providing services to taxonomists for standard genome sequencing and annotation.</title>
        <authorList>
            <consortium name="The Broad Institute Genomics Platform"/>
            <consortium name="The Broad Institute Genome Sequencing Center for Infectious Disease"/>
            <person name="Wu L."/>
            <person name="Ma J."/>
        </authorList>
    </citation>
    <scope>NUCLEOTIDE SEQUENCE [LARGE SCALE GENOMIC DNA]</scope>
    <source>
        <strain evidence="7">CGMCC 1.12482</strain>
    </source>
</reference>
<evidence type="ECO:0000313" key="6">
    <source>
        <dbReference type="EMBL" id="GGD07765.1"/>
    </source>
</evidence>
<feature type="region of interest" description="Disordered" evidence="4">
    <location>
        <begin position="283"/>
        <end position="336"/>
    </location>
</feature>
<evidence type="ECO:0000256" key="3">
    <source>
        <dbReference type="PIRNR" id="PIRNR006230"/>
    </source>
</evidence>
<sequence>MAIQWYPGHMHKAQKAIKEVLPQVDLLIEVLDARIPYSSENPSIAQLRGDKPCIKVLSKTDLADPELTAQWQEYLERERGVKTFATTTEQPGRIRLLVDLCRKMLPEKDAGAKNINAMIVGIPNVGKSTIINTLAGRMVAKTGDEPAVTKDQQRINLGSGVTLLDTPGILWPKIENPDSSYRLAATGAIKNTAMEYDDVSFFLAEYLIKAYPELITAHFQLERLPTSELDFLEMAGARRGALQTGGRINLHKICEVLINELRSGKLGRITLETPAMVEREKQAIAEAKAKKEAENAERKKRFKEGSRNSDRADRKEQKNLPKPPRQRGVGKPGKKK</sequence>
<keyword evidence="7" id="KW-1185">Reference proteome</keyword>
<dbReference type="PROSITE" id="PS51721">
    <property type="entry name" value="G_CP"/>
    <property type="match status" value="1"/>
</dbReference>
<dbReference type="EMBL" id="BMFF01000006">
    <property type="protein sequence ID" value="GGD07765.1"/>
    <property type="molecule type" value="Genomic_DNA"/>
</dbReference>
<name>A0ABQ1PZM6_9GAMM</name>
<gene>
    <name evidence="6" type="primary">rbgA</name>
    <name evidence="6" type="ORF">GCM10007418_28540</name>
</gene>